<gene>
    <name evidence="1" type="ORF">F5144DRAFT_545109</name>
</gene>
<keyword evidence="1" id="KW-0378">Hydrolase</keyword>
<comment type="caution">
    <text evidence="1">The sequence shown here is derived from an EMBL/GenBank/DDBJ whole genome shotgun (WGS) entry which is preliminary data.</text>
</comment>
<dbReference type="Proteomes" id="UP000724584">
    <property type="component" value="Unassembled WGS sequence"/>
</dbReference>
<evidence type="ECO:0000313" key="1">
    <source>
        <dbReference type="EMBL" id="KAH6640994.1"/>
    </source>
</evidence>
<dbReference type="EMBL" id="JAGIZQ010000002">
    <property type="protein sequence ID" value="KAH6640994.1"/>
    <property type="molecule type" value="Genomic_DNA"/>
</dbReference>
<sequence>MALPKKRFRDRIPVLFRRISKGKKDQSTASEIASRVSLPSTLTATDEGDQASASDPGEANPQSILGDPNPGPSLTAPLSNEKLGLFEFPVAGSSQSALRNARHVDIVAVHGLGGNWKTTWTGDDGAIWLRDSLGGLVVKEALVHAWNHSSHNQDILEKVRACLFLGVPHRGSGLADWAKVPVEVAKWLSLGFAGNSNFVNVLKESSKDWVKLSDRFVERADSLFIRSFYETEKYNNVIVVDESSAAMHIKNEVLFPLEGSNHRTICKFRANEHQRFSPIGDAVVELAGLALPSAEELESQGFDFRCLELLPIFTNTFVGRERELKAMEDSLNPGKPGQKGMVLYGMPGAGKSQLALRYVEKHRKLFTSIFWITASSTETTASSFSDAARLISSSWPAADLPNTYYEQDDRKMVVSRLRSTMHKSWLLVIDSADDLQGQDFTQCVPHCHHGSIIVTSIRREAADVFGMESNEVSNLDPESGKQLFITRLRKGSSEVPTSMEAIVKELDYLPLPIEHAAALIQLNRFSLESFLSGYRQHYQRLSAERIPKGLLKYEKSLSLFTLIEMLYSTIQEESPEAAALLTLLAFLGPWSFNLAILRLSDREERPLDVTLASFDSAHLKAVLTNNISLLLAISHLRDACLWVFEATPEKEPWILAAAATLSAGALLSQESRLKPAKTDFQRAVEYLQLQQGHSWPSGKVALYLLYGLATTYHREQDTEKATAALQNVLDLALSLFEEDDPRIAEIHARAKAVAERASLNLRHHKAALLARTAGGGTQMGWTQTAYWAGSKERDCLI</sequence>
<keyword evidence="2" id="KW-1185">Reference proteome</keyword>
<name>A0ACB7PJ19_9PEZI</name>
<organism evidence="1 2">
    <name type="scientific">Chaetomium tenue</name>
    <dbReference type="NCBI Taxonomy" id="1854479"/>
    <lineage>
        <taxon>Eukaryota</taxon>
        <taxon>Fungi</taxon>
        <taxon>Dikarya</taxon>
        <taxon>Ascomycota</taxon>
        <taxon>Pezizomycotina</taxon>
        <taxon>Sordariomycetes</taxon>
        <taxon>Sordariomycetidae</taxon>
        <taxon>Sordariales</taxon>
        <taxon>Chaetomiaceae</taxon>
        <taxon>Chaetomium</taxon>
    </lineage>
</organism>
<evidence type="ECO:0000313" key="2">
    <source>
        <dbReference type="Proteomes" id="UP000724584"/>
    </source>
</evidence>
<accession>A0ACB7PJ19</accession>
<reference evidence="1 2" key="1">
    <citation type="journal article" date="2021" name="Nat. Commun.">
        <title>Genetic determinants of endophytism in the Arabidopsis root mycobiome.</title>
        <authorList>
            <person name="Mesny F."/>
            <person name="Miyauchi S."/>
            <person name="Thiergart T."/>
            <person name="Pickel B."/>
            <person name="Atanasova L."/>
            <person name="Karlsson M."/>
            <person name="Huettel B."/>
            <person name="Barry K.W."/>
            <person name="Haridas S."/>
            <person name="Chen C."/>
            <person name="Bauer D."/>
            <person name="Andreopoulos W."/>
            <person name="Pangilinan J."/>
            <person name="LaButti K."/>
            <person name="Riley R."/>
            <person name="Lipzen A."/>
            <person name="Clum A."/>
            <person name="Drula E."/>
            <person name="Henrissat B."/>
            <person name="Kohler A."/>
            <person name="Grigoriev I.V."/>
            <person name="Martin F.M."/>
            <person name="Hacquard S."/>
        </authorList>
    </citation>
    <scope>NUCLEOTIDE SEQUENCE [LARGE SCALE GENOMIC DNA]</scope>
    <source>
        <strain evidence="1 2">MPI-SDFR-AT-0079</strain>
    </source>
</reference>
<protein>
    <submittedName>
        <fullName evidence="1">P-loop containing nucleoside triphosphate hydrolase protein</fullName>
    </submittedName>
</protein>
<proteinExistence type="predicted"/>